<dbReference type="AlphaFoldDB" id="F8AIY3"/>
<dbReference type="eggNOG" id="arCOG03824">
    <property type="taxonomic scope" value="Archaea"/>
</dbReference>
<protein>
    <submittedName>
        <fullName evidence="1">Uncharacterized protein</fullName>
    </submittedName>
</protein>
<dbReference type="Proteomes" id="UP000008386">
    <property type="component" value="Chromosome"/>
</dbReference>
<dbReference type="EMBL" id="CP002779">
    <property type="protein sequence ID" value="AEH24458.1"/>
    <property type="molecule type" value="Genomic_DNA"/>
</dbReference>
<dbReference type="HOGENOM" id="CLU_1451468_0_0_2"/>
<organism evidence="1 2">
    <name type="scientific">Pyrococcus yayanosii (strain CH1 / JCM 16557)</name>
    <dbReference type="NCBI Taxonomy" id="529709"/>
    <lineage>
        <taxon>Archaea</taxon>
        <taxon>Methanobacteriati</taxon>
        <taxon>Methanobacteriota</taxon>
        <taxon>Thermococci</taxon>
        <taxon>Thermococcales</taxon>
        <taxon>Thermococcaceae</taxon>
        <taxon>Pyrococcus</taxon>
    </lineage>
</organism>
<evidence type="ECO:0000313" key="1">
    <source>
        <dbReference type="EMBL" id="AEH24458.1"/>
    </source>
</evidence>
<dbReference type="GeneID" id="10837347"/>
<sequence>MPVIRVPYVLFRTASGIYGIDAYTSLRVERPERAATLIRRAEGLRPVQEKPENALLSLEEVEAFLTNLLELVKEHSGSIMKERVSKMRRWNIFRLLGIPTGHSRHIAEEERLAKENREALLALSLLENVLRGRVKPLGYAILELEVRGREVMVGGRRDGVYTELTKIDMRAAMALAELISAPARSL</sequence>
<dbReference type="KEGG" id="pya:PYCH_07710"/>
<proteinExistence type="predicted"/>
<accession>F8AIY3</accession>
<reference evidence="1 2" key="1">
    <citation type="journal article" date="2011" name="J. Bacteriol.">
        <title>Complete genome sequence of the obligate piezophilic hyperthermophilic archaeon Pyrococcus yayanosii CH1.</title>
        <authorList>
            <person name="Jun X."/>
            <person name="Lupeng L."/>
            <person name="Minjuan X."/>
            <person name="Oger P."/>
            <person name="Fengping W."/>
            <person name="Jebbar M."/>
            <person name="Xiang X."/>
        </authorList>
    </citation>
    <scope>NUCLEOTIDE SEQUENCE [LARGE SCALE GENOMIC DNA]</scope>
    <source>
        <strain evidence="2">CH1 / JCM 16557</strain>
    </source>
</reference>
<evidence type="ECO:0000313" key="2">
    <source>
        <dbReference type="Proteomes" id="UP000008386"/>
    </source>
</evidence>
<name>F8AIY3_PYRYC</name>
<dbReference type="RefSeq" id="WP_013905515.1">
    <property type="nucleotide sequence ID" value="NC_015680.1"/>
</dbReference>
<keyword evidence="2" id="KW-1185">Reference proteome</keyword>
<dbReference type="OrthoDB" id="86024at2157"/>
<gene>
    <name evidence="1" type="ordered locus">PYCH_07710</name>
</gene>